<dbReference type="EMBL" id="BAAALT010000127">
    <property type="protein sequence ID" value="GAA1814151.1"/>
    <property type="molecule type" value="Genomic_DNA"/>
</dbReference>
<dbReference type="Pfam" id="PF02036">
    <property type="entry name" value="SCP2"/>
    <property type="match status" value="1"/>
</dbReference>
<accession>A0ABP4YG74</accession>
<protein>
    <recommendedName>
        <fullName evidence="2">SCP2 domain-containing protein</fullName>
    </recommendedName>
</protein>
<name>A0ABP4YG74_9ACTN</name>
<reference evidence="4" key="1">
    <citation type="journal article" date="2019" name="Int. J. Syst. Evol. Microbiol.">
        <title>The Global Catalogue of Microorganisms (GCM) 10K type strain sequencing project: providing services to taxonomists for standard genome sequencing and annotation.</title>
        <authorList>
            <consortium name="The Broad Institute Genomics Platform"/>
            <consortium name="The Broad Institute Genome Sequencing Center for Infectious Disease"/>
            <person name="Wu L."/>
            <person name="Ma J."/>
        </authorList>
    </citation>
    <scope>NUCLEOTIDE SEQUENCE [LARGE SCALE GENOMIC DNA]</scope>
    <source>
        <strain evidence="4">JCM 13250</strain>
    </source>
</reference>
<dbReference type="SUPFAM" id="SSF55718">
    <property type="entry name" value="SCP-like"/>
    <property type="match status" value="1"/>
</dbReference>
<dbReference type="Proteomes" id="UP001500218">
    <property type="component" value="Unassembled WGS sequence"/>
</dbReference>
<feature type="region of interest" description="Disordered" evidence="1">
    <location>
        <begin position="114"/>
        <end position="139"/>
    </location>
</feature>
<dbReference type="RefSeq" id="WP_344134007.1">
    <property type="nucleotide sequence ID" value="NZ_BAAALT010000127.1"/>
</dbReference>
<sequence>MSDVITEFFAELDHSDHEPTLGRAMGAIRFDVESEQGTQKWYVTMDRGTVRVSRRGTRVDCAVRADGATFERIINGELSPLASMLRGVVQIDLAGASELIVLFARYARARNHRLRTQASAPARADAGPAERARPKGRRK</sequence>
<evidence type="ECO:0000313" key="3">
    <source>
        <dbReference type="EMBL" id="GAA1814151.1"/>
    </source>
</evidence>
<comment type="caution">
    <text evidence="3">The sequence shown here is derived from an EMBL/GenBank/DDBJ whole genome shotgun (WGS) entry which is preliminary data.</text>
</comment>
<dbReference type="Gene3D" id="3.30.1050.10">
    <property type="entry name" value="SCP2 sterol-binding domain"/>
    <property type="match status" value="1"/>
</dbReference>
<evidence type="ECO:0000256" key="1">
    <source>
        <dbReference type="SAM" id="MobiDB-lite"/>
    </source>
</evidence>
<organism evidence="3 4">
    <name type="scientific">Luedemannella flava</name>
    <dbReference type="NCBI Taxonomy" id="349316"/>
    <lineage>
        <taxon>Bacteria</taxon>
        <taxon>Bacillati</taxon>
        <taxon>Actinomycetota</taxon>
        <taxon>Actinomycetes</taxon>
        <taxon>Micromonosporales</taxon>
        <taxon>Micromonosporaceae</taxon>
        <taxon>Luedemannella</taxon>
    </lineage>
</organism>
<keyword evidence="4" id="KW-1185">Reference proteome</keyword>
<gene>
    <name evidence="3" type="ORF">GCM10009682_38980</name>
</gene>
<evidence type="ECO:0000313" key="4">
    <source>
        <dbReference type="Proteomes" id="UP001500218"/>
    </source>
</evidence>
<dbReference type="InterPro" id="IPR036527">
    <property type="entry name" value="SCP2_sterol-bd_dom_sf"/>
</dbReference>
<proteinExistence type="predicted"/>
<evidence type="ECO:0000259" key="2">
    <source>
        <dbReference type="Pfam" id="PF02036"/>
    </source>
</evidence>
<dbReference type="InterPro" id="IPR003033">
    <property type="entry name" value="SCP2_sterol-bd_dom"/>
</dbReference>
<feature type="domain" description="SCP2" evidence="2">
    <location>
        <begin position="15"/>
        <end position="91"/>
    </location>
</feature>
<feature type="compositionally biased region" description="Low complexity" evidence="1">
    <location>
        <begin position="118"/>
        <end position="127"/>
    </location>
</feature>